<dbReference type="Proteomes" id="UP000242497">
    <property type="component" value="Unassembled WGS sequence"/>
</dbReference>
<dbReference type="RefSeq" id="WP_159428988.1">
    <property type="nucleotide sequence ID" value="NZ_FRAE01000074.1"/>
</dbReference>
<dbReference type="AlphaFoldDB" id="A0A1M6SNQ5"/>
<sequence>MIDITEEITKAAEVPKELKDLYTLMKYKEKELYKKGRRGENELFKRNRKRISK</sequence>
<reference evidence="2" key="1">
    <citation type="submission" date="2016-11" db="EMBL/GenBank/DDBJ databases">
        <authorList>
            <person name="Varghese N."/>
            <person name="Submissions S."/>
        </authorList>
    </citation>
    <scope>NUCLEOTIDE SEQUENCE [LARGE SCALE GENOMIC DNA]</scope>
    <source>
        <strain evidence="2">DSM 15518</strain>
    </source>
</reference>
<keyword evidence="2" id="KW-1185">Reference proteome</keyword>
<protein>
    <submittedName>
        <fullName evidence="1">Uncharacterized protein</fullName>
    </submittedName>
</protein>
<gene>
    <name evidence="1" type="ORF">SAMN02744037_02392</name>
</gene>
<dbReference type="STRING" id="1123349.SAMN02744037_02392"/>
<evidence type="ECO:0000313" key="2">
    <source>
        <dbReference type="Proteomes" id="UP000242497"/>
    </source>
</evidence>
<dbReference type="EMBL" id="FRAE01000074">
    <property type="protein sequence ID" value="SHK46277.1"/>
    <property type="molecule type" value="Genomic_DNA"/>
</dbReference>
<organism evidence="1 2">
    <name type="scientific">Tepidibacter formicigenes DSM 15518</name>
    <dbReference type="NCBI Taxonomy" id="1123349"/>
    <lineage>
        <taxon>Bacteria</taxon>
        <taxon>Bacillati</taxon>
        <taxon>Bacillota</taxon>
        <taxon>Clostridia</taxon>
        <taxon>Peptostreptococcales</taxon>
        <taxon>Peptostreptococcaceae</taxon>
        <taxon>Tepidibacter</taxon>
    </lineage>
</organism>
<name>A0A1M6SNQ5_9FIRM</name>
<evidence type="ECO:0000313" key="1">
    <source>
        <dbReference type="EMBL" id="SHK46277.1"/>
    </source>
</evidence>
<accession>A0A1M6SNQ5</accession>
<proteinExistence type="predicted"/>